<gene>
    <name evidence="2" type="ORF">Sjap_022802</name>
</gene>
<name>A0AAP0HVA1_9MAGN</name>
<dbReference type="PANTHER" id="PTHR34663">
    <property type="entry name" value="OS06G0637400 PROTEIN"/>
    <property type="match status" value="1"/>
</dbReference>
<protein>
    <submittedName>
        <fullName evidence="2">Uncharacterized protein</fullName>
    </submittedName>
</protein>
<organism evidence="2 3">
    <name type="scientific">Stephania japonica</name>
    <dbReference type="NCBI Taxonomy" id="461633"/>
    <lineage>
        <taxon>Eukaryota</taxon>
        <taxon>Viridiplantae</taxon>
        <taxon>Streptophyta</taxon>
        <taxon>Embryophyta</taxon>
        <taxon>Tracheophyta</taxon>
        <taxon>Spermatophyta</taxon>
        <taxon>Magnoliopsida</taxon>
        <taxon>Ranunculales</taxon>
        <taxon>Menispermaceae</taxon>
        <taxon>Menispermoideae</taxon>
        <taxon>Cissampelideae</taxon>
        <taxon>Stephania</taxon>
    </lineage>
</organism>
<dbReference type="EMBL" id="JBBNAE010000009">
    <property type="protein sequence ID" value="KAK9097305.1"/>
    <property type="molecule type" value="Genomic_DNA"/>
</dbReference>
<evidence type="ECO:0000313" key="3">
    <source>
        <dbReference type="Proteomes" id="UP001417504"/>
    </source>
</evidence>
<dbReference type="PANTHER" id="PTHR34663:SF9">
    <property type="entry name" value="OS06G0637400 PROTEIN"/>
    <property type="match status" value="1"/>
</dbReference>
<dbReference type="GO" id="GO:0045087">
    <property type="term" value="P:innate immune response"/>
    <property type="evidence" value="ECO:0007669"/>
    <property type="project" value="InterPro"/>
</dbReference>
<feature type="region of interest" description="Disordered" evidence="1">
    <location>
        <begin position="56"/>
        <end position="170"/>
    </location>
</feature>
<sequence>MVLALIKCPASLTLFVLSISSINFLAIETRPLNILSTLRAVNKLDVKFTNVAPVGGINEGSAPSNGGEQQRSMVRSPSPGDGRHRLTIGQTLGGIKDSGPSPGGGNGLGKGSSPTMAMNFGGMKDSGPAPGGGHHHFQNGSASNEGKVLGPSTRGVIEDSGPSPGGGHHH</sequence>
<dbReference type="Proteomes" id="UP001417504">
    <property type="component" value="Unassembled WGS sequence"/>
</dbReference>
<evidence type="ECO:0000256" key="1">
    <source>
        <dbReference type="SAM" id="MobiDB-lite"/>
    </source>
</evidence>
<feature type="compositionally biased region" description="Gly residues" evidence="1">
    <location>
        <begin position="101"/>
        <end position="110"/>
    </location>
</feature>
<dbReference type="GO" id="GO:0050793">
    <property type="term" value="P:regulation of developmental process"/>
    <property type="evidence" value="ECO:0007669"/>
    <property type="project" value="InterPro"/>
</dbReference>
<accession>A0AAP0HVA1</accession>
<keyword evidence="3" id="KW-1185">Reference proteome</keyword>
<comment type="caution">
    <text evidence="2">The sequence shown here is derived from an EMBL/GenBank/DDBJ whole genome shotgun (WGS) entry which is preliminary data.</text>
</comment>
<feature type="compositionally biased region" description="Polar residues" evidence="1">
    <location>
        <begin position="61"/>
        <end position="75"/>
    </location>
</feature>
<proteinExistence type="predicted"/>
<dbReference type="AlphaFoldDB" id="A0AAP0HVA1"/>
<reference evidence="2 3" key="1">
    <citation type="submission" date="2024-01" db="EMBL/GenBank/DDBJ databases">
        <title>Genome assemblies of Stephania.</title>
        <authorList>
            <person name="Yang L."/>
        </authorList>
    </citation>
    <scope>NUCLEOTIDE SEQUENCE [LARGE SCALE GENOMIC DNA]</scope>
    <source>
        <strain evidence="2">QJT</strain>
        <tissue evidence="2">Leaf</tissue>
    </source>
</reference>
<evidence type="ECO:0000313" key="2">
    <source>
        <dbReference type="EMBL" id="KAK9097305.1"/>
    </source>
</evidence>
<dbReference type="InterPro" id="IPR044700">
    <property type="entry name" value="PIP2/PIPL1"/>
</dbReference>